<dbReference type="InterPro" id="IPR001910">
    <property type="entry name" value="Inosine/uridine_hydrolase_dom"/>
</dbReference>
<dbReference type="SUPFAM" id="SSF53590">
    <property type="entry name" value="Nucleoside hydrolase"/>
    <property type="match status" value="1"/>
</dbReference>
<dbReference type="KEGG" id="taer:GT409_15550"/>
<accession>A0A6P1MIB7</accession>
<dbReference type="Gene3D" id="3.90.245.10">
    <property type="entry name" value="Ribonucleoside hydrolase-like"/>
    <property type="match status" value="1"/>
</dbReference>
<feature type="domain" description="Inosine/uridine-preferring nucleoside hydrolase" evidence="3">
    <location>
        <begin position="10"/>
        <end position="267"/>
    </location>
</feature>
<dbReference type="PANTHER" id="PTHR12304">
    <property type="entry name" value="INOSINE-URIDINE PREFERRING NUCLEOSIDE HYDROLASE"/>
    <property type="match status" value="1"/>
</dbReference>
<keyword evidence="1" id="KW-0378">Hydrolase</keyword>
<evidence type="ECO:0000256" key="1">
    <source>
        <dbReference type="ARBA" id="ARBA00022801"/>
    </source>
</evidence>
<evidence type="ECO:0000259" key="3">
    <source>
        <dbReference type="Pfam" id="PF01156"/>
    </source>
</evidence>
<evidence type="ECO:0000313" key="5">
    <source>
        <dbReference type="Proteomes" id="UP000464954"/>
    </source>
</evidence>
<gene>
    <name evidence="4" type="ORF">GT409_15550</name>
</gene>
<dbReference type="InterPro" id="IPR036452">
    <property type="entry name" value="Ribo_hydro-like"/>
</dbReference>
<sequence length="315" mass="34827">MTDLKKPVPLILDTDIGTDMDDTWALAMILKSPELDLKLVTTVAADTAYRARLAAKMLQLAGRTDVAVGIGPANDEHVCYPQQPWVEHYSLADYPGRVHDDGVQALIDTIRNSPDPVTVLSIGPMTNLALALARAPDIVENSRVVGMQGSVYMGYDGTEETAAEWNVYLDPTAARTVFSSDWKITLTPLDTCGLVALSGALYQKLRAGTDPLVRAILANYRYWLEEKQKIHELPAHTSVLYDTVATYLTFSEEWLEMEELPLVVTEDACTRIDPSGKAIRCATAWKDLRAFEEFLVNRLLHGETVPGNIRQPVLV</sequence>
<evidence type="ECO:0000256" key="2">
    <source>
        <dbReference type="ARBA" id="ARBA00023295"/>
    </source>
</evidence>
<dbReference type="Proteomes" id="UP000464954">
    <property type="component" value="Chromosome"/>
</dbReference>
<dbReference type="EMBL" id="CP047593">
    <property type="protein sequence ID" value="QHI70795.1"/>
    <property type="molecule type" value="Genomic_DNA"/>
</dbReference>
<reference evidence="4 5" key="1">
    <citation type="submission" date="2020-01" db="EMBL/GenBank/DDBJ databases">
        <title>Ponticoccus aerotolerans gen. nov., sp. nov., an anaerobic bacterium and proposal of Ponticoccusceae fam. nov., Ponticoccusles ord. nov. and Ponticoccuse classis nov. in the phylum Kiritimatiellaeota.</title>
        <authorList>
            <person name="Zhou L.Y."/>
            <person name="Du Z.J."/>
        </authorList>
    </citation>
    <scope>NUCLEOTIDE SEQUENCE [LARGE SCALE GENOMIC DNA]</scope>
    <source>
        <strain evidence="4 5">S-5007</strain>
    </source>
</reference>
<dbReference type="AlphaFoldDB" id="A0A6P1MIB7"/>
<dbReference type="GO" id="GO:0005829">
    <property type="term" value="C:cytosol"/>
    <property type="evidence" value="ECO:0007669"/>
    <property type="project" value="TreeGrafter"/>
</dbReference>
<organism evidence="4 5">
    <name type="scientific">Tichowtungia aerotolerans</name>
    <dbReference type="NCBI Taxonomy" id="2697043"/>
    <lineage>
        <taxon>Bacteria</taxon>
        <taxon>Pseudomonadati</taxon>
        <taxon>Kiritimatiellota</taxon>
        <taxon>Tichowtungiia</taxon>
        <taxon>Tichowtungiales</taxon>
        <taxon>Tichowtungiaceae</taxon>
        <taxon>Tichowtungia</taxon>
    </lineage>
</organism>
<evidence type="ECO:0000313" key="4">
    <source>
        <dbReference type="EMBL" id="QHI70795.1"/>
    </source>
</evidence>
<keyword evidence="5" id="KW-1185">Reference proteome</keyword>
<dbReference type="GO" id="GO:0006152">
    <property type="term" value="P:purine nucleoside catabolic process"/>
    <property type="evidence" value="ECO:0007669"/>
    <property type="project" value="TreeGrafter"/>
</dbReference>
<dbReference type="RefSeq" id="WP_160629967.1">
    <property type="nucleotide sequence ID" value="NZ_CP047593.1"/>
</dbReference>
<dbReference type="PANTHER" id="PTHR12304:SF4">
    <property type="entry name" value="URIDINE NUCLEOSIDASE"/>
    <property type="match status" value="1"/>
</dbReference>
<protein>
    <recommendedName>
        <fullName evidence="3">Inosine/uridine-preferring nucleoside hydrolase domain-containing protein</fullName>
    </recommendedName>
</protein>
<proteinExistence type="predicted"/>
<dbReference type="Pfam" id="PF01156">
    <property type="entry name" value="IU_nuc_hydro"/>
    <property type="match status" value="1"/>
</dbReference>
<name>A0A6P1MIB7_9BACT</name>
<dbReference type="GO" id="GO:0008477">
    <property type="term" value="F:purine nucleosidase activity"/>
    <property type="evidence" value="ECO:0007669"/>
    <property type="project" value="TreeGrafter"/>
</dbReference>
<dbReference type="InterPro" id="IPR023186">
    <property type="entry name" value="IUNH"/>
</dbReference>
<keyword evidence="2" id="KW-0326">Glycosidase</keyword>